<feature type="compositionally biased region" description="Polar residues" evidence="5">
    <location>
        <begin position="605"/>
        <end position="614"/>
    </location>
</feature>
<dbReference type="InterPro" id="IPR036259">
    <property type="entry name" value="MFS_trans_sf"/>
</dbReference>
<feature type="transmembrane region" description="Helical" evidence="6">
    <location>
        <begin position="235"/>
        <end position="254"/>
    </location>
</feature>
<keyword evidence="2 6" id="KW-0812">Transmembrane</keyword>
<feature type="transmembrane region" description="Helical" evidence="6">
    <location>
        <begin position="412"/>
        <end position="432"/>
    </location>
</feature>
<keyword evidence="3 6" id="KW-1133">Transmembrane helix</keyword>
<dbReference type="FunFam" id="1.20.1250.20:FF:000088">
    <property type="entry name" value="MFS multidrug transporter, putative"/>
    <property type="match status" value="1"/>
</dbReference>
<name>A0AAI8VH81_9PEZI</name>
<evidence type="ECO:0000256" key="6">
    <source>
        <dbReference type="SAM" id="Phobius"/>
    </source>
</evidence>
<dbReference type="InterPro" id="IPR011701">
    <property type="entry name" value="MFS"/>
</dbReference>
<feature type="transmembrane region" description="Helical" evidence="6">
    <location>
        <begin position="453"/>
        <end position="477"/>
    </location>
</feature>
<feature type="domain" description="Major facilitator superfamily (MFS) profile" evidence="7">
    <location>
        <begin position="138"/>
        <end position="576"/>
    </location>
</feature>
<dbReference type="InterPro" id="IPR020846">
    <property type="entry name" value="MFS_dom"/>
</dbReference>
<sequence length="661" mass="72394">MTSRSLTGGPSAHLQVPTTQYVTDTSHFLSPTQGSGSSTRARYGDSNGDAEKTTNGEKKHHVRFDGSSKADAPAPSSPRINVSPVDSNVNYNVPSTTTNQQQLPPLGQGGDTLRYQLKPSDCGSQLGFAWPLWRKWSILAVIFLVQVSMNFNTTLYSNAIRGNAGTYDVDVSTVVWGGAAGFLLAYAFGCELWAPWSEEYGRKPVLQASLFLVNMFGLMTGFAPNFATHAACRVLGGLATAGGSVTLAVITDIFRSDDDWYQYATLFIVLSSVGGSIIGPIVGGFVEAHVEDWRWCIWVQVIFGFAVSVLHWLTVPETRSTVLMDRIAKKKRKNPQAPLDAHTYGPSEGQRVNWHEVLQVWLRPFRMFVTEPIVLALSLLSGFSDALIFMMIQSFALVYAQWDFGPVQLGLSFLPIGLGYLIGYGSFIPAIRRNIAQRRRAPHNEHAQYETRLWWLLWTVPLLPLGLLVFAFTAAWAHPPVHWVGSMFASCMIGIANFAIYMATIDYVLRAYGPYAASATGGNGWARDFLAGLLTPAAVPMYQKLGIFKATMMLFAISVAFCVAVYVVYWYGATLRTRSPFAQTLKAAEDEDEDHVVMFLPSTSLPGSRVNSRPATRHATPAGSRRESLELAPIENARPAETAEGAGKERKGSSSVTEVEG</sequence>
<feature type="transmembrane region" description="Helical" evidence="6">
    <location>
        <begin position="483"/>
        <end position="503"/>
    </location>
</feature>
<dbReference type="PANTHER" id="PTHR23502:SF13">
    <property type="entry name" value="MULTIDRUG TRANSPORTER, PUTATIVE (AFU_ORTHOLOGUE AFUA_2G12550)-RELATED"/>
    <property type="match status" value="1"/>
</dbReference>
<dbReference type="EMBL" id="CAUWAG010000007">
    <property type="protein sequence ID" value="CAJ2504898.1"/>
    <property type="molecule type" value="Genomic_DNA"/>
</dbReference>
<evidence type="ECO:0000313" key="8">
    <source>
        <dbReference type="EMBL" id="CAJ2504898.1"/>
    </source>
</evidence>
<feature type="compositionally biased region" description="Polar residues" evidence="5">
    <location>
        <begin position="84"/>
        <end position="93"/>
    </location>
</feature>
<feature type="transmembrane region" description="Helical" evidence="6">
    <location>
        <begin position="550"/>
        <end position="571"/>
    </location>
</feature>
<evidence type="ECO:0000256" key="4">
    <source>
        <dbReference type="ARBA" id="ARBA00023136"/>
    </source>
</evidence>
<feature type="transmembrane region" description="Helical" evidence="6">
    <location>
        <begin position="205"/>
        <end position="223"/>
    </location>
</feature>
<dbReference type="SUPFAM" id="SSF103473">
    <property type="entry name" value="MFS general substrate transporter"/>
    <property type="match status" value="1"/>
</dbReference>
<feature type="compositionally biased region" description="Polar residues" evidence="5">
    <location>
        <begin position="16"/>
        <end position="40"/>
    </location>
</feature>
<protein>
    <submittedName>
        <fullName evidence="8">Uu.00g122920.m01.CDS01</fullName>
    </submittedName>
</protein>
<dbReference type="Pfam" id="PF07690">
    <property type="entry name" value="MFS_1"/>
    <property type="match status" value="1"/>
</dbReference>
<evidence type="ECO:0000256" key="1">
    <source>
        <dbReference type="ARBA" id="ARBA00004141"/>
    </source>
</evidence>
<dbReference type="GO" id="GO:0022857">
    <property type="term" value="F:transmembrane transporter activity"/>
    <property type="evidence" value="ECO:0007669"/>
    <property type="project" value="InterPro"/>
</dbReference>
<dbReference type="AlphaFoldDB" id="A0AAI8VH81"/>
<feature type="compositionally biased region" description="Basic and acidic residues" evidence="5">
    <location>
        <begin position="49"/>
        <end position="68"/>
    </location>
</feature>
<gene>
    <name evidence="8" type="ORF">KHLLAP_LOCUS5366</name>
</gene>
<evidence type="ECO:0000256" key="2">
    <source>
        <dbReference type="ARBA" id="ARBA00022692"/>
    </source>
</evidence>
<evidence type="ECO:0000313" key="9">
    <source>
        <dbReference type="Proteomes" id="UP001295740"/>
    </source>
</evidence>
<feature type="transmembrane region" description="Helical" evidence="6">
    <location>
        <begin position="266"/>
        <end position="285"/>
    </location>
</feature>
<comment type="caution">
    <text evidence="8">The sequence shown here is derived from an EMBL/GenBank/DDBJ whole genome shotgun (WGS) entry which is preliminary data.</text>
</comment>
<dbReference type="Proteomes" id="UP001295740">
    <property type="component" value="Unassembled WGS sequence"/>
</dbReference>
<feature type="compositionally biased region" description="Low complexity" evidence="5">
    <location>
        <begin position="94"/>
        <end position="106"/>
    </location>
</feature>
<feature type="transmembrane region" description="Helical" evidence="6">
    <location>
        <begin position="136"/>
        <end position="153"/>
    </location>
</feature>
<dbReference type="PROSITE" id="PS50850">
    <property type="entry name" value="MFS"/>
    <property type="match status" value="1"/>
</dbReference>
<keyword evidence="9" id="KW-1185">Reference proteome</keyword>
<reference evidence="8" key="1">
    <citation type="submission" date="2023-10" db="EMBL/GenBank/DDBJ databases">
        <authorList>
            <person name="Hackl T."/>
        </authorList>
    </citation>
    <scope>NUCLEOTIDE SEQUENCE</scope>
</reference>
<dbReference type="PANTHER" id="PTHR23502">
    <property type="entry name" value="MAJOR FACILITATOR SUPERFAMILY"/>
    <property type="match status" value="1"/>
</dbReference>
<keyword evidence="4 6" id="KW-0472">Membrane</keyword>
<dbReference type="Gene3D" id="1.20.1250.20">
    <property type="entry name" value="MFS general substrate transporter like domains"/>
    <property type="match status" value="1"/>
</dbReference>
<accession>A0AAI8VH81</accession>
<evidence type="ECO:0000259" key="7">
    <source>
        <dbReference type="PROSITE" id="PS50850"/>
    </source>
</evidence>
<feature type="region of interest" description="Disordered" evidence="5">
    <location>
        <begin position="605"/>
        <end position="661"/>
    </location>
</feature>
<comment type="subcellular location">
    <subcellularLocation>
        <location evidence="1">Membrane</location>
        <topology evidence="1">Multi-pass membrane protein</topology>
    </subcellularLocation>
</comment>
<feature type="region of interest" description="Disordered" evidence="5">
    <location>
        <begin position="1"/>
        <end position="110"/>
    </location>
</feature>
<feature type="transmembrane region" description="Helical" evidence="6">
    <location>
        <begin position="373"/>
        <end position="400"/>
    </location>
</feature>
<feature type="transmembrane region" description="Helical" evidence="6">
    <location>
        <begin position="173"/>
        <end position="193"/>
    </location>
</feature>
<dbReference type="GO" id="GO:0005886">
    <property type="term" value="C:plasma membrane"/>
    <property type="evidence" value="ECO:0007669"/>
    <property type="project" value="TreeGrafter"/>
</dbReference>
<evidence type="ECO:0000256" key="3">
    <source>
        <dbReference type="ARBA" id="ARBA00022989"/>
    </source>
</evidence>
<feature type="transmembrane region" description="Helical" evidence="6">
    <location>
        <begin position="297"/>
        <end position="315"/>
    </location>
</feature>
<organism evidence="8 9">
    <name type="scientific">Anthostomella pinea</name>
    <dbReference type="NCBI Taxonomy" id="933095"/>
    <lineage>
        <taxon>Eukaryota</taxon>
        <taxon>Fungi</taxon>
        <taxon>Dikarya</taxon>
        <taxon>Ascomycota</taxon>
        <taxon>Pezizomycotina</taxon>
        <taxon>Sordariomycetes</taxon>
        <taxon>Xylariomycetidae</taxon>
        <taxon>Xylariales</taxon>
        <taxon>Xylariaceae</taxon>
        <taxon>Anthostomella</taxon>
    </lineage>
</organism>
<feature type="compositionally biased region" description="Low complexity" evidence="5">
    <location>
        <begin position="69"/>
        <end position="78"/>
    </location>
</feature>
<evidence type="ECO:0000256" key="5">
    <source>
        <dbReference type="SAM" id="MobiDB-lite"/>
    </source>
</evidence>
<proteinExistence type="predicted"/>